<feature type="domain" description="HTH deoR-type" evidence="4">
    <location>
        <begin position="3"/>
        <end position="58"/>
    </location>
</feature>
<proteinExistence type="predicted"/>
<dbReference type="PRINTS" id="PR00037">
    <property type="entry name" value="HTHLACR"/>
</dbReference>
<protein>
    <submittedName>
        <fullName evidence="5">Glucitol operon repressor</fullName>
    </submittedName>
</protein>
<name>A0A4U8Q1D1_9FIRM</name>
<dbReference type="InterPro" id="IPR014036">
    <property type="entry name" value="DeoR-like_C"/>
</dbReference>
<keyword evidence="1" id="KW-0805">Transcription regulation</keyword>
<dbReference type="OrthoDB" id="9797223at2"/>
<dbReference type="Gene3D" id="1.10.10.10">
    <property type="entry name" value="Winged helix-like DNA-binding domain superfamily/Winged helix DNA-binding domain"/>
    <property type="match status" value="1"/>
</dbReference>
<dbReference type="InterPro" id="IPR001034">
    <property type="entry name" value="DeoR_HTH"/>
</dbReference>
<reference evidence="5 6" key="1">
    <citation type="journal article" date="2019" name="Anaerobe">
        <title>Detection of Robinsoniella peoriensis in multiple bone samples of a trauma patient.</title>
        <authorList>
            <person name="Schrottner P."/>
            <person name="Hartwich K."/>
            <person name="Bunk B."/>
            <person name="Schober I."/>
            <person name="Helbig S."/>
            <person name="Rudolph W.W."/>
            <person name="Gunzer F."/>
        </authorList>
    </citation>
    <scope>NUCLEOTIDE SEQUENCE [LARGE SCALE GENOMIC DNA]</scope>
    <source>
        <strain evidence="5 6">DSM 106044</strain>
    </source>
</reference>
<dbReference type="GO" id="GO:0003677">
    <property type="term" value="F:DNA binding"/>
    <property type="evidence" value="ECO:0007669"/>
    <property type="project" value="UniProtKB-KW"/>
</dbReference>
<dbReference type="STRING" id="180332.GCA_000797495_03468"/>
<dbReference type="InterPro" id="IPR037171">
    <property type="entry name" value="NagB/RpiA_transferase-like"/>
</dbReference>
<evidence type="ECO:0000256" key="1">
    <source>
        <dbReference type="ARBA" id="ARBA00023015"/>
    </source>
</evidence>
<comment type="caution">
    <text evidence="5">The sequence shown here is derived from an EMBL/GenBank/DDBJ whole genome shotgun (WGS) entry which is preliminary data.</text>
</comment>
<dbReference type="EMBL" id="QGQD01000097">
    <property type="protein sequence ID" value="TLC98376.1"/>
    <property type="molecule type" value="Genomic_DNA"/>
</dbReference>
<dbReference type="SUPFAM" id="SSF100950">
    <property type="entry name" value="NagB/RpiA/CoA transferase-like"/>
    <property type="match status" value="1"/>
</dbReference>
<dbReference type="SMART" id="SM00420">
    <property type="entry name" value="HTH_DEOR"/>
    <property type="match status" value="1"/>
</dbReference>
<dbReference type="Proteomes" id="UP000306509">
    <property type="component" value="Unassembled WGS sequence"/>
</dbReference>
<dbReference type="GO" id="GO:0003700">
    <property type="term" value="F:DNA-binding transcription factor activity"/>
    <property type="evidence" value="ECO:0007669"/>
    <property type="project" value="InterPro"/>
</dbReference>
<organism evidence="5 6">
    <name type="scientific">Robinsoniella peoriensis</name>
    <dbReference type="NCBI Taxonomy" id="180332"/>
    <lineage>
        <taxon>Bacteria</taxon>
        <taxon>Bacillati</taxon>
        <taxon>Bacillota</taxon>
        <taxon>Clostridia</taxon>
        <taxon>Lachnospirales</taxon>
        <taxon>Lachnospiraceae</taxon>
        <taxon>Robinsoniella</taxon>
    </lineage>
</organism>
<keyword evidence="6" id="KW-1185">Reference proteome</keyword>
<evidence type="ECO:0000313" key="6">
    <source>
        <dbReference type="Proteomes" id="UP000306509"/>
    </source>
</evidence>
<dbReference type="Gene3D" id="3.40.50.1360">
    <property type="match status" value="1"/>
</dbReference>
<evidence type="ECO:0000256" key="2">
    <source>
        <dbReference type="ARBA" id="ARBA00023125"/>
    </source>
</evidence>
<evidence type="ECO:0000313" key="5">
    <source>
        <dbReference type="EMBL" id="TLC98376.1"/>
    </source>
</evidence>
<accession>A0A4U8Q1D1</accession>
<dbReference type="InterPro" id="IPR036390">
    <property type="entry name" value="WH_DNA-bd_sf"/>
</dbReference>
<dbReference type="PANTHER" id="PTHR30363:SF56">
    <property type="entry name" value="TRANSCRIPTIONAL REGULATOR, DEOR FAMILY"/>
    <property type="match status" value="1"/>
</dbReference>
<dbReference type="AlphaFoldDB" id="A0A4U8Q1D1"/>
<gene>
    <name evidence="5" type="primary">srlR_6</name>
    <name evidence="5" type="ORF">DSM106044_04892</name>
</gene>
<dbReference type="SMART" id="SM01134">
    <property type="entry name" value="DeoRC"/>
    <property type="match status" value="1"/>
</dbReference>
<dbReference type="SUPFAM" id="SSF46785">
    <property type="entry name" value="Winged helix' DNA-binding domain"/>
    <property type="match status" value="1"/>
</dbReference>
<dbReference type="InterPro" id="IPR036388">
    <property type="entry name" value="WH-like_DNA-bd_sf"/>
</dbReference>
<dbReference type="PROSITE" id="PS51000">
    <property type="entry name" value="HTH_DEOR_2"/>
    <property type="match status" value="1"/>
</dbReference>
<dbReference type="RefSeq" id="WP_027292393.1">
    <property type="nucleotide sequence ID" value="NZ_CABMJZ010000057.1"/>
</dbReference>
<dbReference type="PANTHER" id="PTHR30363">
    <property type="entry name" value="HTH-TYPE TRANSCRIPTIONAL REGULATOR SRLR-RELATED"/>
    <property type="match status" value="1"/>
</dbReference>
<keyword evidence="3" id="KW-0804">Transcription</keyword>
<keyword evidence="2" id="KW-0238">DNA-binding</keyword>
<evidence type="ECO:0000256" key="3">
    <source>
        <dbReference type="ARBA" id="ARBA00023163"/>
    </source>
</evidence>
<dbReference type="InterPro" id="IPR018356">
    <property type="entry name" value="Tscrpt_reg_HTH_DeoR_CS"/>
</dbReference>
<dbReference type="Pfam" id="PF08220">
    <property type="entry name" value="HTH_DeoR"/>
    <property type="match status" value="1"/>
</dbReference>
<dbReference type="InterPro" id="IPR050313">
    <property type="entry name" value="Carb_Metab_HTH_regulators"/>
</dbReference>
<dbReference type="PROSITE" id="PS00894">
    <property type="entry name" value="HTH_DEOR_1"/>
    <property type="match status" value="1"/>
</dbReference>
<sequence length="248" mass="27891">MIPELRQKKIIDIISESDIISTEKLTKLLDISPSTLRRDLIKLSKQEKIMLMHGGGIRILPKNTEMSMYAKMGLHKEAKDQIAKKAASLIADGDVIYLDPSSTTYQMIPYLKECRVTVITNSVSHIDELIHHKIPCIMVGGTIKISTNSCIGLIAENILRDFNFNKCFIGANGFSITSGITNHDINENVIKTLAVRQSCHPYFLMDSSKFNVIAMVKLANINEYPIITEKFIPELSNYNNIIYTNVDL</sequence>
<evidence type="ECO:0000259" key="4">
    <source>
        <dbReference type="PROSITE" id="PS51000"/>
    </source>
</evidence>
<dbReference type="Pfam" id="PF00455">
    <property type="entry name" value="DeoRC"/>
    <property type="match status" value="1"/>
</dbReference>